<dbReference type="InParanoid" id="A0A409YIG6"/>
<feature type="compositionally biased region" description="Acidic residues" evidence="2">
    <location>
        <begin position="754"/>
        <end position="763"/>
    </location>
</feature>
<dbReference type="EMBL" id="NHTK01001145">
    <property type="protein sequence ID" value="PPR02780.1"/>
    <property type="molecule type" value="Genomic_DNA"/>
</dbReference>
<evidence type="ECO:0000313" key="3">
    <source>
        <dbReference type="EMBL" id="PPR02780.1"/>
    </source>
</evidence>
<organism evidence="3 4">
    <name type="scientific">Panaeolus cyanescens</name>
    <dbReference type="NCBI Taxonomy" id="181874"/>
    <lineage>
        <taxon>Eukaryota</taxon>
        <taxon>Fungi</taxon>
        <taxon>Dikarya</taxon>
        <taxon>Basidiomycota</taxon>
        <taxon>Agaricomycotina</taxon>
        <taxon>Agaricomycetes</taxon>
        <taxon>Agaricomycetidae</taxon>
        <taxon>Agaricales</taxon>
        <taxon>Agaricineae</taxon>
        <taxon>Galeropsidaceae</taxon>
        <taxon>Panaeolus</taxon>
    </lineage>
</organism>
<reference evidence="3 4" key="1">
    <citation type="journal article" date="2018" name="Evol. Lett.">
        <title>Horizontal gene cluster transfer increased hallucinogenic mushroom diversity.</title>
        <authorList>
            <person name="Reynolds H.T."/>
            <person name="Vijayakumar V."/>
            <person name="Gluck-Thaler E."/>
            <person name="Korotkin H.B."/>
            <person name="Matheny P.B."/>
            <person name="Slot J.C."/>
        </authorList>
    </citation>
    <scope>NUCLEOTIDE SEQUENCE [LARGE SCALE GENOMIC DNA]</scope>
    <source>
        <strain evidence="3 4">2629</strain>
    </source>
</reference>
<comment type="caution">
    <text evidence="3">The sequence shown here is derived from an EMBL/GenBank/DDBJ whole genome shotgun (WGS) entry which is preliminary data.</text>
</comment>
<feature type="region of interest" description="Disordered" evidence="2">
    <location>
        <begin position="433"/>
        <end position="452"/>
    </location>
</feature>
<accession>A0A409YIG6</accession>
<feature type="coiled-coil region" evidence="1">
    <location>
        <begin position="19"/>
        <end position="53"/>
    </location>
</feature>
<protein>
    <submittedName>
        <fullName evidence="3">Uncharacterized protein</fullName>
    </submittedName>
</protein>
<evidence type="ECO:0000256" key="1">
    <source>
        <dbReference type="SAM" id="Coils"/>
    </source>
</evidence>
<feature type="compositionally biased region" description="Polar residues" evidence="2">
    <location>
        <begin position="548"/>
        <end position="573"/>
    </location>
</feature>
<dbReference type="AlphaFoldDB" id="A0A409YIG6"/>
<feature type="compositionally biased region" description="Basic residues" evidence="2">
    <location>
        <begin position="728"/>
        <end position="746"/>
    </location>
</feature>
<feature type="compositionally biased region" description="Basic and acidic residues" evidence="2">
    <location>
        <begin position="581"/>
        <end position="598"/>
    </location>
</feature>
<feature type="region of interest" description="Disordered" evidence="2">
    <location>
        <begin position="725"/>
        <end position="767"/>
    </location>
</feature>
<keyword evidence="4" id="KW-1185">Reference proteome</keyword>
<feature type="compositionally biased region" description="Basic and acidic residues" evidence="2">
    <location>
        <begin position="536"/>
        <end position="545"/>
    </location>
</feature>
<dbReference type="STRING" id="181874.A0A409YIG6"/>
<evidence type="ECO:0000256" key="2">
    <source>
        <dbReference type="SAM" id="MobiDB-lite"/>
    </source>
</evidence>
<proteinExistence type="predicted"/>
<feature type="compositionally biased region" description="Polar residues" evidence="2">
    <location>
        <begin position="433"/>
        <end position="442"/>
    </location>
</feature>
<sequence>MKKERDGMHEKLRTSEAAVKDLTAMKDDIVKERDRLEEKLQEAEVAWKADKEALVSVQEQIARERDELSSAAALAESSAKTEVNTLRENISDLNAGKVRLEKELVEKRAEMKDLKMSKDDALKKCRSLEDELKSAQSTAAILRETNYNDLAGDLNTTRAELEAAKLSLEEATKSITNQQREESLLRSSLEQQKIQTRELTKRLEGVIPSQARQDAQGTTQEASLKARCAALEKENASIKNREEGLKLVLSERHLQISDLQNKLNASKVDDILRMEEELDAAKSQVEQVNAANKLLKTQIEEAKSAREEAEKAEDILRKKTISLAADLKRRQKTRAEEEQIEALQSKVKDQEEALMKILGDLAEANLKVDQLQGKRDGDDVIMNCAEHGELLKKIAELEASLLRRDDHAQEQERALQQGQTRISELEVQVHELTSTGSAAKTSAHSEELKRRDDRIAELEAEVKGLSDQRDSRLEEIEKMRQTGGTSITDAVLKQRDDRIAELEGRIQEDFNRRGDRLLEFEAKIHELTLTTTAQEEELKQRDARITDLQAQLQQQVSSTSRKPTPTPWSTFKNQKNRNTGKGKERETIRPDDVIDLTHDPQGTTGSGSGQGTTGSGSGQGATGSGSGQGTTGSGSSGSGQGTTGSGSGQSSGGGTGSSTTSQPLGGGTGPSTTSQPSGSGTAQRGSAIQTTPTAVPLVTQPDLERILDRRFKEQMTQITDCVISMVGKHTKTSPKSKRARKSKQSSRRSMDNEAGTDGDDEGGGNDGECTVAQRATFRDALYTFFSITKFDDAANLRVLSEEELAPFQDWDPLEPSAGPPPPIEPPYTADWDEIEGPYNYALYAKFCQRSKAKSFSDIPDDNRSYLFSYYLKKFRSSRNKQTPREVDGELESPEAFQKRSMDTMAAEAKRNRSNSRRHTTNDNRLWMANDLLENAQQQELYPGEVEVYENIVEVVTILGPEGMSSDESDPEDPHSFKVHKPLWRSPVVEPVFRFLDTALYMKLGKPGSSGRHLRKRVQTDIPSRRSVPYGKPINFYHKENLQKILPFNKKQRLFAEATDDCPVKPFTVVTTSDQYFARPIAL</sequence>
<dbReference type="OrthoDB" id="3224221at2759"/>
<feature type="compositionally biased region" description="Polar residues" evidence="2">
    <location>
        <begin position="682"/>
        <end position="693"/>
    </location>
</feature>
<gene>
    <name evidence="3" type="ORF">CVT24_002257</name>
</gene>
<evidence type="ECO:0000313" key="4">
    <source>
        <dbReference type="Proteomes" id="UP000284842"/>
    </source>
</evidence>
<feature type="region of interest" description="Disordered" evidence="2">
    <location>
        <begin position="535"/>
        <end position="701"/>
    </location>
</feature>
<feature type="region of interest" description="Disordered" evidence="2">
    <location>
        <begin position="880"/>
        <end position="899"/>
    </location>
</feature>
<dbReference type="PANTHER" id="PTHR23159:SF31">
    <property type="entry name" value="CENTROSOME-ASSOCIATED PROTEIN CEP250 ISOFORM X1"/>
    <property type="match status" value="1"/>
</dbReference>
<feature type="compositionally biased region" description="Basic and acidic residues" evidence="2">
    <location>
        <begin position="443"/>
        <end position="452"/>
    </location>
</feature>
<feature type="coiled-coil region" evidence="1">
    <location>
        <begin position="221"/>
        <end position="360"/>
    </location>
</feature>
<feature type="compositionally biased region" description="Low complexity" evidence="2">
    <location>
        <begin position="670"/>
        <end position="681"/>
    </location>
</feature>
<feature type="coiled-coil region" evidence="1">
    <location>
        <begin position="83"/>
        <end position="181"/>
    </location>
</feature>
<feature type="compositionally biased region" description="Gly residues" evidence="2">
    <location>
        <begin position="604"/>
        <end position="656"/>
    </location>
</feature>
<dbReference type="Proteomes" id="UP000284842">
    <property type="component" value="Unassembled WGS sequence"/>
</dbReference>
<dbReference type="PANTHER" id="PTHR23159">
    <property type="entry name" value="CENTROSOMAL PROTEIN 2"/>
    <property type="match status" value="1"/>
</dbReference>
<keyword evidence="1" id="KW-0175">Coiled coil</keyword>
<name>A0A409YIG6_9AGAR</name>